<accession>A0A9X4LL81</accession>
<gene>
    <name evidence="2" type="ORF">EXJ73_20450</name>
</gene>
<dbReference type="RefSeq" id="WP_268148592.1">
    <property type="nucleotide sequence ID" value="NZ_JAPPUW010000005.1"/>
</dbReference>
<evidence type="ECO:0000256" key="1">
    <source>
        <dbReference type="SAM" id="MobiDB-lite"/>
    </source>
</evidence>
<dbReference type="EMBL" id="SGUG01000042">
    <property type="protein sequence ID" value="MDG0864834.1"/>
    <property type="molecule type" value="Genomic_DNA"/>
</dbReference>
<feature type="region of interest" description="Disordered" evidence="1">
    <location>
        <begin position="1"/>
        <end position="23"/>
    </location>
</feature>
<protein>
    <submittedName>
        <fullName evidence="2">Uncharacterized protein</fullName>
    </submittedName>
</protein>
<sequence>MQAEDRLDVERLGGLAGMGGPGGHIRSTGQLLGRDLRAADREHLAALFAGAAPPAEPRGAADGFRYRLALHRPGAAAPTVIEVPEAAVPASVRDCVNDELI</sequence>
<dbReference type="InterPro" id="IPR049457">
    <property type="entry name" value="Emfourin"/>
</dbReference>
<proteinExistence type="predicted"/>
<dbReference type="Proteomes" id="UP001152766">
    <property type="component" value="Unassembled WGS sequence"/>
</dbReference>
<keyword evidence="3" id="KW-1185">Reference proteome</keyword>
<reference evidence="2" key="1">
    <citation type="submission" date="2019-02" db="EMBL/GenBank/DDBJ databases">
        <title>Draft genome of the type strain Pelomonas aquatica CCUG 52575T.</title>
        <authorList>
            <person name="Gomila M."/>
            <person name="Lalucat J."/>
        </authorList>
    </citation>
    <scope>NUCLEOTIDE SEQUENCE</scope>
    <source>
        <strain evidence="2">CCUG 52575</strain>
    </source>
</reference>
<evidence type="ECO:0000313" key="3">
    <source>
        <dbReference type="Proteomes" id="UP001152766"/>
    </source>
</evidence>
<name>A0A9X4LL81_9BURK</name>
<dbReference type="AlphaFoldDB" id="A0A9X4LL81"/>
<organism evidence="2 3">
    <name type="scientific">Pelomonas aquatica</name>
    <dbReference type="NCBI Taxonomy" id="431058"/>
    <lineage>
        <taxon>Bacteria</taxon>
        <taxon>Pseudomonadati</taxon>
        <taxon>Pseudomonadota</taxon>
        <taxon>Betaproteobacteria</taxon>
        <taxon>Burkholderiales</taxon>
        <taxon>Sphaerotilaceae</taxon>
        <taxon>Roseateles</taxon>
    </lineage>
</organism>
<evidence type="ECO:0000313" key="2">
    <source>
        <dbReference type="EMBL" id="MDG0864834.1"/>
    </source>
</evidence>
<feature type="compositionally biased region" description="Basic and acidic residues" evidence="1">
    <location>
        <begin position="1"/>
        <end position="11"/>
    </location>
</feature>
<feature type="compositionally biased region" description="Gly residues" evidence="1">
    <location>
        <begin position="14"/>
        <end position="23"/>
    </location>
</feature>
<dbReference type="Pfam" id="PF20242">
    <property type="entry name" value="Emfourin"/>
    <property type="match status" value="1"/>
</dbReference>
<comment type="caution">
    <text evidence="2">The sequence shown here is derived from an EMBL/GenBank/DDBJ whole genome shotgun (WGS) entry which is preliminary data.</text>
</comment>